<dbReference type="GO" id="GO:0009073">
    <property type="term" value="P:aromatic amino acid family biosynthetic process"/>
    <property type="evidence" value="ECO:0007669"/>
    <property type="project" value="UniProtKB-KW"/>
</dbReference>
<comment type="caution">
    <text evidence="18">Lacks conserved residue(s) required for the propagation of feature annotation.</text>
</comment>
<dbReference type="Pfam" id="PF01761">
    <property type="entry name" value="DHQ_synthase"/>
    <property type="match status" value="1"/>
</dbReference>
<dbReference type="InterPro" id="IPR030963">
    <property type="entry name" value="DHQ_synth_fam"/>
</dbReference>
<dbReference type="GO" id="GO:0008652">
    <property type="term" value="P:amino acid biosynthetic process"/>
    <property type="evidence" value="ECO:0007669"/>
    <property type="project" value="UniProtKB-KW"/>
</dbReference>
<protein>
    <recommendedName>
        <fullName evidence="8 18">3-dehydroquinate synthase</fullName>
        <shortName evidence="18">DHQS</shortName>
        <ecNumber evidence="7 18">4.2.3.4</ecNumber>
    </recommendedName>
</protein>
<feature type="binding site" evidence="18">
    <location>
        <position position="191"/>
    </location>
    <ligand>
        <name>Zn(2+)</name>
        <dbReference type="ChEBI" id="CHEBI:29105"/>
    </ligand>
</feature>
<dbReference type="GO" id="GO:0005737">
    <property type="term" value="C:cytoplasm"/>
    <property type="evidence" value="ECO:0007669"/>
    <property type="project" value="UniProtKB-SubCell"/>
</dbReference>
<dbReference type="RefSeq" id="WP_158466353.1">
    <property type="nucleotide sequence ID" value="NZ_QJUE01000002.1"/>
</dbReference>
<keyword evidence="13 18" id="KW-0862">Zinc</keyword>
<evidence type="ECO:0000256" key="10">
    <source>
        <dbReference type="ARBA" id="ARBA00022605"/>
    </source>
</evidence>
<feature type="binding site" evidence="18">
    <location>
        <begin position="112"/>
        <end position="116"/>
    </location>
    <ligand>
        <name>NAD(+)</name>
        <dbReference type="ChEBI" id="CHEBI:57540"/>
    </ligand>
</feature>
<dbReference type="UniPathway" id="UPA00053">
    <property type="reaction ID" value="UER00085"/>
</dbReference>
<keyword evidence="17 18" id="KW-0170">Cobalt</keyword>
<comment type="caution">
    <text evidence="21">The sequence shown here is derived from an EMBL/GenBank/DDBJ whole genome shotgun (WGS) entry which is preliminary data.</text>
</comment>
<evidence type="ECO:0000256" key="3">
    <source>
        <dbReference type="ARBA" id="ARBA00001947"/>
    </source>
</evidence>
<dbReference type="Proteomes" id="UP000247807">
    <property type="component" value="Unassembled WGS sequence"/>
</dbReference>
<feature type="binding site" evidence="18">
    <location>
        <position position="256"/>
    </location>
    <ligand>
        <name>Zn(2+)</name>
        <dbReference type="ChEBI" id="CHEBI:29105"/>
    </ligand>
</feature>
<keyword evidence="15 18" id="KW-0057">Aromatic amino acid biosynthesis</keyword>
<dbReference type="HAMAP" id="MF_00110">
    <property type="entry name" value="DHQ_synthase"/>
    <property type="match status" value="1"/>
</dbReference>
<keyword evidence="9 18" id="KW-0963">Cytoplasm</keyword>
<evidence type="ECO:0000256" key="4">
    <source>
        <dbReference type="ARBA" id="ARBA00004496"/>
    </source>
</evidence>
<comment type="cofactor">
    <cofactor evidence="2 18">
        <name>NAD(+)</name>
        <dbReference type="ChEBI" id="CHEBI:57540"/>
    </cofactor>
</comment>
<comment type="cofactor">
    <cofactor evidence="18">
        <name>Co(2+)</name>
        <dbReference type="ChEBI" id="CHEBI:48828"/>
    </cofactor>
    <cofactor evidence="18">
        <name>Zn(2+)</name>
        <dbReference type="ChEBI" id="CHEBI:29105"/>
    </cofactor>
    <text evidence="18">Binds 1 divalent metal cation per subunit. Can use either Co(2+) or Zn(2+).</text>
</comment>
<comment type="catalytic activity">
    <reaction evidence="1 18">
        <text>7-phospho-2-dehydro-3-deoxy-D-arabino-heptonate = 3-dehydroquinate + phosphate</text>
        <dbReference type="Rhea" id="RHEA:21968"/>
        <dbReference type="ChEBI" id="CHEBI:32364"/>
        <dbReference type="ChEBI" id="CHEBI:43474"/>
        <dbReference type="ChEBI" id="CHEBI:58394"/>
        <dbReference type="EC" id="4.2.3.4"/>
    </reaction>
</comment>
<dbReference type="EMBL" id="QJUE01000002">
    <property type="protein sequence ID" value="PYE02855.1"/>
    <property type="molecule type" value="Genomic_DNA"/>
</dbReference>
<feature type="binding site" evidence="18">
    <location>
        <position position="273"/>
    </location>
    <ligand>
        <name>Zn(2+)</name>
        <dbReference type="ChEBI" id="CHEBI:29105"/>
    </ligand>
</feature>
<dbReference type="PIRSF" id="PIRSF001455">
    <property type="entry name" value="DHQ_synth"/>
    <property type="match status" value="1"/>
</dbReference>
<comment type="pathway">
    <text evidence="5 18">Metabolic intermediate biosynthesis; chorismate biosynthesis; chorismate from D-erythrose 4-phosphate and phosphoenolpyruvate: step 2/7.</text>
</comment>
<comment type="subcellular location">
    <subcellularLocation>
        <location evidence="4 18">Cytoplasm</location>
    </subcellularLocation>
</comment>
<evidence type="ECO:0000256" key="2">
    <source>
        <dbReference type="ARBA" id="ARBA00001911"/>
    </source>
</evidence>
<organism evidence="21 22">
    <name type="scientific">Prochlorococcus marinus XMU1408</name>
    <dbReference type="NCBI Taxonomy" id="2213228"/>
    <lineage>
        <taxon>Bacteria</taxon>
        <taxon>Bacillati</taxon>
        <taxon>Cyanobacteriota</taxon>
        <taxon>Cyanophyceae</taxon>
        <taxon>Synechococcales</taxon>
        <taxon>Prochlorococcaceae</taxon>
        <taxon>Prochlorococcus</taxon>
    </lineage>
</organism>
<evidence type="ECO:0000313" key="21">
    <source>
        <dbReference type="EMBL" id="PYE02855.1"/>
    </source>
</evidence>
<evidence type="ECO:0000256" key="5">
    <source>
        <dbReference type="ARBA" id="ARBA00004661"/>
    </source>
</evidence>
<evidence type="ECO:0000256" key="18">
    <source>
        <dbReference type="HAMAP-Rule" id="MF_00110"/>
    </source>
</evidence>
<evidence type="ECO:0000256" key="13">
    <source>
        <dbReference type="ARBA" id="ARBA00022833"/>
    </source>
</evidence>
<dbReference type="EC" id="4.2.3.4" evidence="7 18"/>
<reference evidence="21 22" key="1">
    <citation type="journal article" date="2018" name="Appl. Environ. Microbiol.">
        <title>Genome rearrangement shapes Prochlorococcus ecological adaptation.</title>
        <authorList>
            <person name="Yan W."/>
            <person name="Wei S."/>
            <person name="Wang Q."/>
            <person name="Xiao X."/>
            <person name="Zeng Q."/>
            <person name="Jiao N."/>
            <person name="Zhang R."/>
        </authorList>
    </citation>
    <scope>NUCLEOTIDE SEQUENCE [LARGE SCALE GENOMIC DNA]</scope>
    <source>
        <strain evidence="21 22">XMU1408</strain>
    </source>
</reference>
<evidence type="ECO:0000259" key="19">
    <source>
        <dbReference type="Pfam" id="PF01761"/>
    </source>
</evidence>
<feature type="binding site" evidence="18">
    <location>
        <begin position="176"/>
        <end position="179"/>
    </location>
    <ligand>
        <name>NAD(+)</name>
        <dbReference type="ChEBI" id="CHEBI:57540"/>
    </ligand>
</feature>
<evidence type="ECO:0000256" key="6">
    <source>
        <dbReference type="ARBA" id="ARBA00005412"/>
    </source>
</evidence>
<dbReference type="GO" id="GO:0046872">
    <property type="term" value="F:metal ion binding"/>
    <property type="evidence" value="ECO:0007669"/>
    <property type="project" value="UniProtKB-KW"/>
</dbReference>
<feature type="binding site" evidence="18">
    <location>
        <position position="158"/>
    </location>
    <ligand>
        <name>NAD(+)</name>
        <dbReference type="ChEBI" id="CHEBI:57540"/>
    </ligand>
</feature>
<dbReference type="Gene3D" id="1.20.1090.10">
    <property type="entry name" value="Dehydroquinate synthase-like - alpha domain"/>
    <property type="match status" value="1"/>
</dbReference>
<dbReference type="InterPro" id="IPR016037">
    <property type="entry name" value="DHQ_synth_AroB"/>
</dbReference>
<keyword evidence="12 18" id="KW-0547">Nucleotide-binding</keyword>
<feature type="domain" description="3-dehydroquinate synthase C-terminal" evidence="20">
    <location>
        <begin position="188"/>
        <end position="333"/>
    </location>
</feature>
<dbReference type="Pfam" id="PF24621">
    <property type="entry name" value="DHQS_C"/>
    <property type="match status" value="1"/>
</dbReference>
<keyword evidence="14 18" id="KW-0520">NAD</keyword>
<sequence>MNKDYLNIKVSLTNNPYNIIIGKNSLECIGDELSKIGFKKGLKVLVVSNKEVSDHYGDIVINSLIKSNYNPKLFILRAGEEQKNQSSIGLIHDAAYEARLERGSLMIALGGGVIGDMTGFAAATWLRGIHVVQIPTTLLAMVDASIGGKTGINHSKGKNLIGAFHQPKLVLIDPKTLVTLPGREFKAGMAEIIKYGVISDLELFELLENQDLISELSKIKEKLLIEIIKRSAKSKADIVIKDEKESGVRAFLNYGHTFGHVIENLCGYGKWLHGEAVAMGMVAVGQLAVQRGLWKEIDAKRQKRLIEKAGLPTDWPGLKLESVLSSLQGDKKVKNGKVSFVLPVKIGDVKIFNNISNQEIDECLQKLKLS</sequence>
<evidence type="ECO:0000256" key="17">
    <source>
        <dbReference type="ARBA" id="ARBA00023285"/>
    </source>
</evidence>
<dbReference type="Gene3D" id="3.40.50.1970">
    <property type="match status" value="1"/>
</dbReference>
<name>A0A318R1Q8_PROMR</name>
<dbReference type="PANTHER" id="PTHR43622">
    <property type="entry name" value="3-DEHYDROQUINATE SYNTHASE"/>
    <property type="match status" value="1"/>
</dbReference>
<dbReference type="GO" id="GO:0003856">
    <property type="term" value="F:3-dehydroquinate synthase activity"/>
    <property type="evidence" value="ECO:0007669"/>
    <property type="project" value="UniProtKB-UniRule"/>
</dbReference>
<accession>A0A318R1Q8</accession>
<gene>
    <name evidence="18" type="primary">aroB</name>
    <name evidence="21" type="ORF">DNJ73_03655</name>
</gene>
<evidence type="ECO:0000256" key="11">
    <source>
        <dbReference type="ARBA" id="ARBA00022723"/>
    </source>
</evidence>
<proteinExistence type="inferred from homology"/>
<evidence type="ECO:0000259" key="20">
    <source>
        <dbReference type="Pfam" id="PF24621"/>
    </source>
</evidence>
<feature type="domain" description="3-dehydroquinate synthase N-terminal" evidence="19">
    <location>
        <begin position="75"/>
        <end position="186"/>
    </location>
</feature>
<dbReference type="InterPro" id="IPR050071">
    <property type="entry name" value="Dehydroquinate_synthase"/>
</dbReference>
<evidence type="ECO:0000256" key="14">
    <source>
        <dbReference type="ARBA" id="ARBA00023027"/>
    </source>
</evidence>
<comment type="cofactor">
    <cofactor evidence="3">
        <name>Zn(2+)</name>
        <dbReference type="ChEBI" id="CHEBI:29105"/>
    </cofactor>
</comment>
<dbReference type="InterPro" id="IPR030960">
    <property type="entry name" value="DHQS/DOIS_N"/>
</dbReference>
<evidence type="ECO:0000256" key="12">
    <source>
        <dbReference type="ARBA" id="ARBA00022741"/>
    </source>
</evidence>
<evidence type="ECO:0000256" key="16">
    <source>
        <dbReference type="ARBA" id="ARBA00023239"/>
    </source>
</evidence>
<dbReference type="PANTHER" id="PTHR43622:SF7">
    <property type="entry name" value="3-DEHYDROQUINATE SYNTHASE, CHLOROPLASTIC"/>
    <property type="match status" value="1"/>
</dbReference>
<evidence type="ECO:0000313" key="22">
    <source>
        <dbReference type="Proteomes" id="UP000247807"/>
    </source>
</evidence>
<feature type="binding site" evidence="18">
    <location>
        <position position="149"/>
    </location>
    <ligand>
        <name>NAD(+)</name>
        <dbReference type="ChEBI" id="CHEBI:57540"/>
    </ligand>
</feature>
<evidence type="ECO:0000256" key="9">
    <source>
        <dbReference type="ARBA" id="ARBA00022490"/>
    </source>
</evidence>
<dbReference type="GO" id="GO:0009423">
    <property type="term" value="P:chorismate biosynthetic process"/>
    <property type="evidence" value="ECO:0007669"/>
    <property type="project" value="UniProtKB-UniRule"/>
</dbReference>
<dbReference type="AlphaFoldDB" id="A0A318R1Q8"/>
<keyword evidence="16 18" id="KW-0456">Lyase</keyword>
<dbReference type="NCBIfam" id="TIGR01357">
    <property type="entry name" value="aroB"/>
    <property type="match status" value="1"/>
</dbReference>
<evidence type="ECO:0000256" key="1">
    <source>
        <dbReference type="ARBA" id="ARBA00001393"/>
    </source>
</evidence>
<evidence type="ECO:0000256" key="15">
    <source>
        <dbReference type="ARBA" id="ARBA00023141"/>
    </source>
</evidence>
<keyword evidence="10 18" id="KW-0028">Amino-acid biosynthesis</keyword>
<dbReference type="OrthoDB" id="9806583at2"/>
<feature type="binding site" evidence="18">
    <location>
        <begin position="136"/>
        <end position="137"/>
    </location>
    <ligand>
        <name>NAD(+)</name>
        <dbReference type="ChEBI" id="CHEBI:57540"/>
    </ligand>
</feature>
<dbReference type="GO" id="GO:0000166">
    <property type="term" value="F:nucleotide binding"/>
    <property type="evidence" value="ECO:0007669"/>
    <property type="project" value="UniProtKB-KW"/>
</dbReference>
<dbReference type="FunFam" id="3.40.50.1970:FF:000007">
    <property type="entry name" value="Pentafunctional AROM polypeptide"/>
    <property type="match status" value="1"/>
</dbReference>
<dbReference type="SUPFAM" id="SSF56796">
    <property type="entry name" value="Dehydroquinate synthase-like"/>
    <property type="match status" value="1"/>
</dbReference>
<comment type="function">
    <text evidence="18">Catalyzes the conversion of 3-deoxy-D-arabino-heptulosonate 7-phosphate (DAHP) to dehydroquinate (DHQ).</text>
</comment>
<keyword evidence="11 18" id="KW-0479">Metal-binding</keyword>
<dbReference type="CDD" id="cd08195">
    <property type="entry name" value="DHQS"/>
    <property type="match status" value="1"/>
</dbReference>
<evidence type="ECO:0000256" key="8">
    <source>
        <dbReference type="ARBA" id="ARBA00017684"/>
    </source>
</evidence>
<dbReference type="InterPro" id="IPR056179">
    <property type="entry name" value="DHQS_C"/>
</dbReference>
<evidence type="ECO:0000256" key="7">
    <source>
        <dbReference type="ARBA" id="ARBA00013031"/>
    </source>
</evidence>
<comment type="similarity">
    <text evidence="6 18">Belongs to the sugar phosphate cyclases superfamily. Dehydroquinate synthase family.</text>
</comment>